<organism evidence="2 3">
    <name type="scientific">Suillus plorans</name>
    <dbReference type="NCBI Taxonomy" id="116603"/>
    <lineage>
        <taxon>Eukaryota</taxon>
        <taxon>Fungi</taxon>
        <taxon>Dikarya</taxon>
        <taxon>Basidiomycota</taxon>
        <taxon>Agaricomycotina</taxon>
        <taxon>Agaricomycetes</taxon>
        <taxon>Agaricomycetidae</taxon>
        <taxon>Boletales</taxon>
        <taxon>Suillineae</taxon>
        <taxon>Suillaceae</taxon>
        <taxon>Suillus</taxon>
    </lineage>
</organism>
<name>A0A9P7AIS6_9AGAM</name>
<evidence type="ECO:0000313" key="3">
    <source>
        <dbReference type="Proteomes" id="UP000719766"/>
    </source>
</evidence>
<feature type="compositionally biased region" description="Low complexity" evidence="1">
    <location>
        <begin position="58"/>
        <end position="78"/>
    </location>
</feature>
<dbReference type="Proteomes" id="UP000719766">
    <property type="component" value="Unassembled WGS sequence"/>
</dbReference>
<sequence length="310" mass="33894">MTVAETEELMRQLQLRHRFATPNTGDEDEYTDRTADDIDGFIDPSLRNEDPFVPSGQTAAASSLRASAASSSRTTLTTPSLQGSTPLSDAVGSRASSTTPASSVFEQTRHQTVCPAQMIDFRASEIPAIPQTVATLDSTGLDLAAKVDRLSLKCRLEALKPQVQYLVEENETLQAMVNKHQASIEVQTTINHDAHHVTEVNTRSLPCASPWGKFLTVTKVVYANAPSVSRASHGFPNIFVGVTPPAPIVSPPSEGSVDWQANLQAIRNLMGAFCDGYDTVLPLTHHLRCWIDDDRLDDKHWGAEMWEVEL</sequence>
<dbReference type="EMBL" id="JABBWE010000051">
    <property type="protein sequence ID" value="KAG1790313.1"/>
    <property type="molecule type" value="Genomic_DNA"/>
</dbReference>
<protein>
    <submittedName>
        <fullName evidence="2">Uncharacterized protein</fullName>
    </submittedName>
</protein>
<accession>A0A9P7AIS6</accession>
<comment type="caution">
    <text evidence="2">The sequence shown here is derived from an EMBL/GenBank/DDBJ whole genome shotgun (WGS) entry which is preliminary data.</text>
</comment>
<evidence type="ECO:0000313" key="2">
    <source>
        <dbReference type="EMBL" id="KAG1790313.1"/>
    </source>
</evidence>
<keyword evidence="3" id="KW-1185">Reference proteome</keyword>
<gene>
    <name evidence="2" type="ORF">HD556DRAFT_1310716</name>
</gene>
<evidence type="ECO:0000256" key="1">
    <source>
        <dbReference type="SAM" id="MobiDB-lite"/>
    </source>
</evidence>
<dbReference type="RefSeq" id="XP_041157285.1">
    <property type="nucleotide sequence ID" value="XM_041300445.1"/>
</dbReference>
<feature type="region of interest" description="Disordered" evidence="1">
    <location>
        <begin position="18"/>
        <end position="109"/>
    </location>
</feature>
<dbReference type="AlphaFoldDB" id="A0A9P7AIS6"/>
<proteinExistence type="predicted"/>
<dbReference type="OrthoDB" id="2685426at2759"/>
<reference evidence="2" key="1">
    <citation type="journal article" date="2020" name="New Phytol.">
        <title>Comparative genomics reveals dynamic genome evolution in host specialist ectomycorrhizal fungi.</title>
        <authorList>
            <person name="Lofgren L.A."/>
            <person name="Nguyen N.H."/>
            <person name="Vilgalys R."/>
            <person name="Ruytinx J."/>
            <person name="Liao H.L."/>
            <person name="Branco S."/>
            <person name="Kuo A."/>
            <person name="LaButti K."/>
            <person name="Lipzen A."/>
            <person name="Andreopoulos W."/>
            <person name="Pangilinan J."/>
            <person name="Riley R."/>
            <person name="Hundley H."/>
            <person name="Na H."/>
            <person name="Barry K."/>
            <person name="Grigoriev I.V."/>
            <person name="Stajich J.E."/>
            <person name="Kennedy P.G."/>
        </authorList>
    </citation>
    <scope>NUCLEOTIDE SEQUENCE</scope>
    <source>
        <strain evidence="2">S12</strain>
    </source>
</reference>
<dbReference type="GeneID" id="64594209"/>
<feature type="compositionally biased region" description="Polar residues" evidence="1">
    <location>
        <begin position="94"/>
        <end position="106"/>
    </location>
</feature>